<protein>
    <recommendedName>
        <fullName evidence="4">Sulfatase N-terminal domain-containing protein</fullName>
    </recommendedName>
</protein>
<proteinExistence type="inferred from homology"/>
<keyword evidence="2" id="KW-0378">Hydrolase</keyword>
<reference evidence="5" key="1">
    <citation type="submission" date="2018-05" db="EMBL/GenBank/DDBJ databases">
        <authorList>
            <person name="Lanie J.A."/>
            <person name="Ng W.-L."/>
            <person name="Kazmierczak K.M."/>
            <person name="Andrzejewski T.M."/>
            <person name="Davidsen T.M."/>
            <person name="Wayne K.J."/>
            <person name="Tettelin H."/>
            <person name="Glass J.I."/>
            <person name="Rusch D."/>
            <person name="Podicherti R."/>
            <person name="Tsui H.-C.T."/>
            <person name="Winkler M.E."/>
        </authorList>
    </citation>
    <scope>NUCLEOTIDE SEQUENCE</scope>
</reference>
<evidence type="ECO:0000256" key="2">
    <source>
        <dbReference type="ARBA" id="ARBA00022801"/>
    </source>
</evidence>
<dbReference type="InterPro" id="IPR000917">
    <property type="entry name" value="Sulfatase_N"/>
</dbReference>
<gene>
    <name evidence="5" type="ORF">METZ01_LOCUS504883</name>
</gene>
<dbReference type="InterPro" id="IPR017850">
    <property type="entry name" value="Alkaline_phosphatase_core_sf"/>
</dbReference>
<name>A0A383E603_9ZZZZ</name>
<sequence length="214" mass="24282">MTAGRPNFLFIITDQQRADHLSCAGNPVLRTPHLDTLAQRGRRFENFYVNSGVCQSNRATIMTGQTVPQHGVWVNGVPLSLESVCYTHLLLAGGYETALFGKAHFQNMSTERPSFRHAAKNLVPPPENLRDALTTIRSGPEYDREMNFENSTDPEADEREGDYYGFERFRVCTWHGDDVQGHYTHWLRARFPDEGNNRSSVNPLPDPRYDAPQA</sequence>
<evidence type="ECO:0000256" key="1">
    <source>
        <dbReference type="ARBA" id="ARBA00008779"/>
    </source>
</evidence>
<comment type="similarity">
    <text evidence="1">Belongs to the sulfatase family.</text>
</comment>
<feature type="domain" description="Sulfatase N-terminal" evidence="4">
    <location>
        <begin position="6"/>
        <end position="112"/>
    </location>
</feature>
<dbReference type="InterPro" id="IPR050738">
    <property type="entry name" value="Sulfatase"/>
</dbReference>
<dbReference type="Gene3D" id="3.40.720.10">
    <property type="entry name" value="Alkaline Phosphatase, subunit A"/>
    <property type="match status" value="1"/>
</dbReference>
<accession>A0A383E603</accession>
<dbReference type="PANTHER" id="PTHR42693:SF53">
    <property type="entry name" value="ENDO-4-O-SULFATASE"/>
    <property type="match status" value="1"/>
</dbReference>
<dbReference type="GO" id="GO:0004065">
    <property type="term" value="F:arylsulfatase activity"/>
    <property type="evidence" value="ECO:0007669"/>
    <property type="project" value="TreeGrafter"/>
</dbReference>
<dbReference type="EMBL" id="UINC01223013">
    <property type="protein sequence ID" value="SVE52029.1"/>
    <property type="molecule type" value="Genomic_DNA"/>
</dbReference>
<evidence type="ECO:0000313" key="5">
    <source>
        <dbReference type="EMBL" id="SVE52029.1"/>
    </source>
</evidence>
<evidence type="ECO:0000259" key="4">
    <source>
        <dbReference type="Pfam" id="PF00884"/>
    </source>
</evidence>
<evidence type="ECO:0000256" key="3">
    <source>
        <dbReference type="SAM" id="MobiDB-lite"/>
    </source>
</evidence>
<dbReference type="PANTHER" id="PTHR42693">
    <property type="entry name" value="ARYLSULFATASE FAMILY MEMBER"/>
    <property type="match status" value="1"/>
</dbReference>
<dbReference type="SUPFAM" id="SSF53649">
    <property type="entry name" value="Alkaline phosphatase-like"/>
    <property type="match status" value="1"/>
</dbReference>
<dbReference type="Pfam" id="PF00884">
    <property type="entry name" value="Sulfatase"/>
    <property type="match status" value="1"/>
</dbReference>
<feature type="non-terminal residue" evidence="5">
    <location>
        <position position="214"/>
    </location>
</feature>
<organism evidence="5">
    <name type="scientific">marine metagenome</name>
    <dbReference type="NCBI Taxonomy" id="408172"/>
    <lineage>
        <taxon>unclassified sequences</taxon>
        <taxon>metagenomes</taxon>
        <taxon>ecological metagenomes</taxon>
    </lineage>
</organism>
<feature type="region of interest" description="Disordered" evidence="3">
    <location>
        <begin position="192"/>
        <end position="214"/>
    </location>
</feature>
<dbReference type="AlphaFoldDB" id="A0A383E603"/>